<sequence>MSLFGGQPVNVNNQWKMHEPQSTIILRHPRPRHAHPIMQPDTPPPYNPMGRLSPEQVAETERILRRQPAIQFQPLPELQDMPSFQSMAAAEPPSVAPAFMPFAKGSGPLTPSQRAEAEKVLRRMTHRSPAYMQVDSVPRVCDITDARQMPLDGRVEFDVISGVTGRLTPVPDVMKAYYVEFLNERGVRLYGLQSFGLYEVSRSTPHLCRPICVSDPTLAVISPVGTITSPARPLVDSLWSPTAVQPPKLRISDIRQRSFQIYAVSDESKLEIRDIATQRVLKRLSWPQVVSVERVVSVEQRALTIE</sequence>
<name>A0A0D7AQE2_9AGAR</name>
<proteinExistence type="predicted"/>
<dbReference type="EMBL" id="KN881590">
    <property type="protein sequence ID" value="KIY53752.1"/>
    <property type="molecule type" value="Genomic_DNA"/>
</dbReference>
<protein>
    <submittedName>
        <fullName evidence="1">Uncharacterized protein</fullName>
    </submittedName>
</protein>
<reference evidence="1 2" key="1">
    <citation type="journal article" date="2015" name="Fungal Genet. Biol.">
        <title>Evolution of novel wood decay mechanisms in Agaricales revealed by the genome sequences of Fistulina hepatica and Cylindrobasidium torrendii.</title>
        <authorList>
            <person name="Floudas D."/>
            <person name="Held B.W."/>
            <person name="Riley R."/>
            <person name="Nagy L.G."/>
            <person name="Koehler G."/>
            <person name="Ransdell A.S."/>
            <person name="Younus H."/>
            <person name="Chow J."/>
            <person name="Chiniquy J."/>
            <person name="Lipzen A."/>
            <person name="Tritt A."/>
            <person name="Sun H."/>
            <person name="Haridas S."/>
            <person name="LaButti K."/>
            <person name="Ohm R.A."/>
            <person name="Kues U."/>
            <person name="Blanchette R.A."/>
            <person name="Grigoriev I.V."/>
            <person name="Minto R.E."/>
            <person name="Hibbett D.S."/>
        </authorList>
    </citation>
    <scope>NUCLEOTIDE SEQUENCE [LARGE SCALE GENOMIC DNA]</scope>
    <source>
        <strain evidence="1 2">ATCC 64428</strain>
    </source>
</reference>
<evidence type="ECO:0000313" key="2">
    <source>
        <dbReference type="Proteomes" id="UP000054144"/>
    </source>
</evidence>
<organism evidence="1 2">
    <name type="scientific">Fistulina hepatica ATCC 64428</name>
    <dbReference type="NCBI Taxonomy" id="1128425"/>
    <lineage>
        <taxon>Eukaryota</taxon>
        <taxon>Fungi</taxon>
        <taxon>Dikarya</taxon>
        <taxon>Basidiomycota</taxon>
        <taxon>Agaricomycotina</taxon>
        <taxon>Agaricomycetes</taxon>
        <taxon>Agaricomycetidae</taxon>
        <taxon>Agaricales</taxon>
        <taxon>Fistulinaceae</taxon>
        <taxon>Fistulina</taxon>
    </lineage>
</organism>
<gene>
    <name evidence="1" type="ORF">FISHEDRAFT_54993</name>
</gene>
<dbReference type="Proteomes" id="UP000054144">
    <property type="component" value="Unassembled WGS sequence"/>
</dbReference>
<evidence type="ECO:0000313" key="1">
    <source>
        <dbReference type="EMBL" id="KIY53752.1"/>
    </source>
</evidence>
<dbReference type="AlphaFoldDB" id="A0A0D7AQE2"/>
<accession>A0A0D7AQE2</accession>
<keyword evidence="2" id="KW-1185">Reference proteome</keyword>